<keyword evidence="1" id="KW-0472">Membrane</keyword>
<feature type="transmembrane region" description="Helical" evidence="1">
    <location>
        <begin position="6"/>
        <end position="27"/>
    </location>
</feature>
<evidence type="ECO:0000313" key="3">
    <source>
        <dbReference type="Proteomes" id="UP000488506"/>
    </source>
</evidence>
<gene>
    <name evidence="2" type="ORF">FD145_1504</name>
</gene>
<organism evidence="2 3">
    <name type="scientific">Candidatus Saganbacteria bacterium</name>
    <dbReference type="NCBI Taxonomy" id="2575572"/>
    <lineage>
        <taxon>Bacteria</taxon>
        <taxon>Bacillati</taxon>
        <taxon>Saganbacteria</taxon>
    </lineage>
</organism>
<accession>A0A833KZT8</accession>
<evidence type="ECO:0000256" key="1">
    <source>
        <dbReference type="SAM" id="Phobius"/>
    </source>
</evidence>
<comment type="caution">
    <text evidence="2">The sequence shown here is derived from an EMBL/GenBank/DDBJ whole genome shotgun (WGS) entry which is preliminary data.</text>
</comment>
<keyword evidence="1" id="KW-1133">Transmembrane helix</keyword>
<name>A0A833KZT8_UNCSA</name>
<dbReference type="AlphaFoldDB" id="A0A833KZT8"/>
<evidence type="ECO:0008006" key="4">
    <source>
        <dbReference type="Google" id="ProtNLM"/>
    </source>
</evidence>
<evidence type="ECO:0000313" key="2">
    <source>
        <dbReference type="EMBL" id="KAF0132969.1"/>
    </source>
</evidence>
<keyword evidence="1" id="KW-0812">Transmembrane</keyword>
<feature type="transmembrane region" description="Helical" evidence="1">
    <location>
        <begin position="34"/>
        <end position="58"/>
    </location>
</feature>
<protein>
    <recommendedName>
        <fullName evidence="4">Superinfection immunity protein</fullName>
    </recommendedName>
</protein>
<reference evidence="2 3" key="1">
    <citation type="submission" date="2019-12" db="EMBL/GenBank/DDBJ databases">
        <authorList>
            <person name="Wolfe R."/>
            <person name="Danczak R."/>
            <person name="Wilkins M."/>
        </authorList>
    </citation>
    <scope>NUCLEOTIDE SEQUENCE [LARGE SCALE GENOMIC DNA]</scope>
    <source>
        <strain evidence="2">X2_MaxBin.013</strain>
    </source>
</reference>
<dbReference type="Proteomes" id="UP000488506">
    <property type="component" value="Unassembled WGS sequence"/>
</dbReference>
<proteinExistence type="predicted"/>
<sequence length="68" mass="7532">MTSGAWLVLIMLLVGYFLPSIVAAIFNSHNFWKIYLLNLFVGWSGIGWVACFILVFTLPGKSAPQVKA</sequence>
<dbReference type="Pfam" id="PF14373">
    <property type="entry name" value="Imm_superinfect"/>
    <property type="match status" value="1"/>
</dbReference>
<dbReference type="EMBL" id="WPAF01000038">
    <property type="protein sequence ID" value="KAF0132969.1"/>
    <property type="molecule type" value="Genomic_DNA"/>
</dbReference>
<dbReference type="InterPro" id="IPR016410">
    <property type="entry name" value="Phage_imm"/>
</dbReference>